<feature type="transmembrane region" description="Helical" evidence="2">
    <location>
        <begin position="675"/>
        <end position="701"/>
    </location>
</feature>
<proteinExistence type="predicted"/>
<name>A0ABQ4E1I2_9ACTN</name>
<comment type="caution">
    <text evidence="4">The sequence shown here is derived from an EMBL/GenBank/DDBJ whole genome shotgun (WGS) entry which is preliminary data.</text>
</comment>
<dbReference type="EMBL" id="BONW01000016">
    <property type="protein sequence ID" value="GIG88530.1"/>
    <property type="molecule type" value="Genomic_DNA"/>
</dbReference>
<feature type="transmembrane region" description="Helical" evidence="2">
    <location>
        <begin position="559"/>
        <end position="578"/>
    </location>
</feature>
<reference evidence="4 5" key="1">
    <citation type="submission" date="2021-01" db="EMBL/GenBank/DDBJ databases">
        <title>Whole genome shotgun sequence of Plantactinospora endophytica NBRC 110450.</title>
        <authorList>
            <person name="Komaki H."/>
            <person name="Tamura T."/>
        </authorList>
    </citation>
    <scope>NUCLEOTIDE SEQUENCE [LARGE SCALE GENOMIC DNA]</scope>
    <source>
        <strain evidence="4 5">NBRC 110450</strain>
    </source>
</reference>
<evidence type="ECO:0000256" key="1">
    <source>
        <dbReference type="SAM" id="MobiDB-lite"/>
    </source>
</evidence>
<keyword evidence="2" id="KW-0472">Membrane</keyword>
<evidence type="ECO:0000313" key="4">
    <source>
        <dbReference type="EMBL" id="GIG88530.1"/>
    </source>
</evidence>
<feature type="transmembrane region" description="Helical" evidence="2">
    <location>
        <begin position="32"/>
        <end position="53"/>
    </location>
</feature>
<gene>
    <name evidence="4" type="ORF">Pen02_34660</name>
</gene>
<feature type="region of interest" description="Disordered" evidence="1">
    <location>
        <begin position="750"/>
        <end position="772"/>
    </location>
</feature>
<feature type="transmembrane region" description="Helical" evidence="2">
    <location>
        <begin position="486"/>
        <end position="505"/>
    </location>
</feature>
<dbReference type="InterPro" id="IPR007111">
    <property type="entry name" value="NACHT_NTPase"/>
</dbReference>
<feature type="transmembrane region" description="Helical" evidence="2">
    <location>
        <begin position="584"/>
        <end position="611"/>
    </location>
</feature>
<dbReference type="Proteomes" id="UP000646749">
    <property type="component" value="Unassembled WGS sequence"/>
</dbReference>
<evidence type="ECO:0000259" key="3">
    <source>
        <dbReference type="Pfam" id="PF05729"/>
    </source>
</evidence>
<evidence type="ECO:0000256" key="2">
    <source>
        <dbReference type="SAM" id="Phobius"/>
    </source>
</evidence>
<evidence type="ECO:0000313" key="5">
    <source>
        <dbReference type="Proteomes" id="UP000646749"/>
    </source>
</evidence>
<feature type="domain" description="NACHT" evidence="3">
    <location>
        <begin position="148"/>
        <end position="304"/>
    </location>
</feature>
<organism evidence="4 5">
    <name type="scientific">Plantactinospora endophytica</name>
    <dbReference type="NCBI Taxonomy" id="673535"/>
    <lineage>
        <taxon>Bacteria</taxon>
        <taxon>Bacillati</taxon>
        <taxon>Actinomycetota</taxon>
        <taxon>Actinomycetes</taxon>
        <taxon>Micromonosporales</taxon>
        <taxon>Micromonosporaceae</taxon>
        <taxon>Plantactinospora</taxon>
    </lineage>
</organism>
<dbReference type="Gene3D" id="3.40.50.300">
    <property type="entry name" value="P-loop containing nucleotide triphosphate hydrolases"/>
    <property type="match status" value="1"/>
</dbReference>
<feature type="transmembrane region" description="Helical" evidence="2">
    <location>
        <begin position="632"/>
        <end position="655"/>
    </location>
</feature>
<protein>
    <recommendedName>
        <fullName evidence="3">NACHT domain-containing protein</fullName>
    </recommendedName>
</protein>
<keyword evidence="5" id="KW-1185">Reference proteome</keyword>
<dbReference type="InterPro" id="IPR027417">
    <property type="entry name" value="P-loop_NTPase"/>
</dbReference>
<keyword evidence="2" id="KW-0812">Transmembrane</keyword>
<keyword evidence="2" id="KW-1133">Transmembrane helix</keyword>
<feature type="transmembrane region" description="Helical" evidence="2">
    <location>
        <begin position="517"/>
        <end position="538"/>
    </location>
</feature>
<dbReference type="Pfam" id="PF05729">
    <property type="entry name" value="NACHT"/>
    <property type="match status" value="1"/>
</dbReference>
<sequence>MSWTALLLAVAGVAVFVWSGSSELLDRSDKLFGVVGGLVAVVSAAVSVVTLWVSWRAAPAGIDHEVLRDRAARDLARSVERQWRQEATTRLLDRPEPLRVRWSSTCGPLAPTPAEVLGAGASGCDTPSLRLHGDVPELIDRYDQLPHRQMVVLGRPGAGKSVLVLLLMLGLLRRWSPGRPVPVLLTLSSWHPKREHLHTWLARRLVEEYPALGNHGRYGPDAVAGLVRGGALLPLLDGLDEMPQPLRTAAITGLNNAVGGGSPLVVTCRAEEYRAAVAMTGTTLGRAAVVEVEPVEATDAATYLPAGQFEGRRRWAPVVARLHADPHGPLAQALATPLMVYLSRTIYTSPDRDPGELCDSPGHTTPEQIENHLLDGYLPAVYAPTGAPPAAPEDRPATGYDYPADRARNWLTFVATRTADGNVRDFAWWRLPETIPRFGLLFGLVVGTTVGIAFTVGYGPVFGLALGLALAVSVGSATGRGRAAGPVAGLVAGLTGGLVAGVWEYSTDGLGVGLESAFELGVEAGFVAGLGIGLASWRGRPVSRRPRQVRLSVARLVRATARALPVGLGAGLLFGLVFEATYPANYVGLTTGLTFGLTLSLVFGISEAVVLPVDDQDATTPRSLLLSDRNATVVQVLAFMAAAGMSDALNTWLVARFTGESMDLAAFGYAARVGLTYGLAFGLAASVNSAWLRFAVARVWLASRGDLPWRLMRFLDDAHRRGVLRRAGGVYQFRHARLQDRLTRLTVGRTDLLPRPGNPVDTDPALGHHHGS</sequence>
<accession>A0ABQ4E1I2</accession>